<evidence type="ECO:0000313" key="2">
    <source>
        <dbReference type="EMBL" id="KAG7299102.1"/>
    </source>
</evidence>
<dbReference type="PROSITE" id="PS50878">
    <property type="entry name" value="RT_POL"/>
    <property type="match status" value="1"/>
</dbReference>
<evidence type="ECO:0000313" key="3">
    <source>
        <dbReference type="Proteomes" id="UP000823941"/>
    </source>
</evidence>
<dbReference type="Gene3D" id="3.60.10.10">
    <property type="entry name" value="Endonuclease/exonuclease/phosphatase"/>
    <property type="match status" value="1"/>
</dbReference>
<accession>A0ABQ7Q1L6</accession>
<comment type="caution">
    <text evidence="2">The sequence shown here is derived from an EMBL/GenBank/DDBJ whole genome shotgun (WGS) entry which is preliminary data.</text>
</comment>
<dbReference type="CDD" id="cd01650">
    <property type="entry name" value="RT_nLTR_like"/>
    <property type="match status" value="1"/>
</dbReference>
<dbReference type="InterPro" id="IPR000477">
    <property type="entry name" value="RT_dom"/>
</dbReference>
<dbReference type="EMBL" id="JAHIBW010000023">
    <property type="protein sequence ID" value="KAG7299102.1"/>
    <property type="molecule type" value="Genomic_DNA"/>
</dbReference>
<dbReference type="SUPFAM" id="SSF56219">
    <property type="entry name" value="DNase I-like"/>
    <property type="match status" value="1"/>
</dbReference>
<dbReference type="InterPro" id="IPR043502">
    <property type="entry name" value="DNA/RNA_pol_sf"/>
</dbReference>
<sequence>MLLFSVYMPTDSTANLSEFTECLSEIYAIIESESNYIDTVFVLGDFNSHPGELFCDELLYFATEQQLVCADIEFLGIDSDTYTFISDAHGCRRWLDHCLVTNFAYNCIRKVSVRYDVSWSDHFPLMIDCDFDVLPPKTVEPPLLPSRVIWGIRDTEQIGIYSEMCHNRLREIDFPDDLRQCSDKICDNVKHKLVIEKMYKQIVNILSEAAISSHTGCINLKRKKRYITGWNKHVKDAHSEARLRFNMWVLHNRPPCGEIYDNMRQSRAIFKSKLKWCQNNEDKIKMDIIATNHDAKNFGNFWKLTHKCSPRLNQPVSVEGLTEKSAIAGLFKQQFRVDPGSVPPRAASDAPTRNICSGETHICFTAKQVTEAIKNIKRGKSPGHDSLSVEHLRYAGVHLPRVLTMLFNFCVGHSYLPEDLMRTIVVPIVKNRTGDVSDKTNYRPISLATVVAKVLDSLLDRHLESHLHLHDAQFGFRSGLSTESAILSLKQTVRYYTDRKTPIYACFLDLSKAFDLVQYNILWEKMLQDTDIPVELISVFKYWYENQTNSVKWANTQSETYRLDCGVRQGGLTSPKLFNLYVNRLIVELSSTKVGCSIDGQMINNISYADDMVLLSPSIAALRRLLGICERYAEKHGLRYNSSKSEYMIFKSGQKLPSHVPPVTLCGRPLARVYKFKYLGHVLTEDLSDDLDMDRERRALAVRCNMLARRFARCSTSVKITLFRAYCQSFYSCALWIRYTQKAFSALRVQYNNAFRVMLGLPRFCSASGMFAEARVDGFHAIVRKRIASLMCRFRGSPNSILSTLADKIDSPFARHWVGVHVCK</sequence>
<proteinExistence type="predicted"/>
<name>A0ABQ7Q1L6_PLUXY</name>
<dbReference type="InterPro" id="IPR036691">
    <property type="entry name" value="Endo/exonu/phosph_ase_sf"/>
</dbReference>
<organism evidence="2 3">
    <name type="scientific">Plutella xylostella</name>
    <name type="common">Diamondback moth</name>
    <name type="synonym">Plutella maculipennis</name>
    <dbReference type="NCBI Taxonomy" id="51655"/>
    <lineage>
        <taxon>Eukaryota</taxon>
        <taxon>Metazoa</taxon>
        <taxon>Ecdysozoa</taxon>
        <taxon>Arthropoda</taxon>
        <taxon>Hexapoda</taxon>
        <taxon>Insecta</taxon>
        <taxon>Pterygota</taxon>
        <taxon>Neoptera</taxon>
        <taxon>Endopterygota</taxon>
        <taxon>Lepidoptera</taxon>
        <taxon>Glossata</taxon>
        <taxon>Ditrysia</taxon>
        <taxon>Yponomeutoidea</taxon>
        <taxon>Plutellidae</taxon>
        <taxon>Plutella</taxon>
    </lineage>
</organism>
<feature type="domain" description="Reverse transcriptase" evidence="1">
    <location>
        <begin position="409"/>
        <end position="683"/>
    </location>
</feature>
<dbReference type="Pfam" id="PF00078">
    <property type="entry name" value="RVT_1"/>
    <property type="match status" value="1"/>
</dbReference>
<keyword evidence="3" id="KW-1185">Reference proteome</keyword>
<gene>
    <name evidence="2" type="ORF">JYU34_017603</name>
</gene>
<dbReference type="SUPFAM" id="SSF56672">
    <property type="entry name" value="DNA/RNA polymerases"/>
    <property type="match status" value="1"/>
</dbReference>
<reference evidence="2 3" key="1">
    <citation type="submission" date="2021-06" db="EMBL/GenBank/DDBJ databases">
        <title>A haploid diamondback moth (Plutella xylostella L.) genome assembly resolves 31 chromosomes and identifies a diamide resistance mutation.</title>
        <authorList>
            <person name="Ward C.M."/>
            <person name="Perry K.D."/>
            <person name="Baker G."/>
            <person name="Powis K."/>
            <person name="Heckel D.G."/>
            <person name="Baxter S.W."/>
        </authorList>
    </citation>
    <scope>NUCLEOTIDE SEQUENCE [LARGE SCALE GENOMIC DNA]</scope>
    <source>
        <strain evidence="2 3">LV</strain>
        <tissue evidence="2">Single pupa</tissue>
    </source>
</reference>
<dbReference type="Proteomes" id="UP000823941">
    <property type="component" value="Chromosome 23"/>
</dbReference>
<dbReference type="PANTHER" id="PTHR19446">
    <property type="entry name" value="REVERSE TRANSCRIPTASES"/>
    <property type="match status" value="1"/>
</dbReference>
<protein>
    <recommendedName>
        <fullName evidence="1">Reverse transcriptase domain-containing protein</fullName>
    </recommendedName>
</protein>
<evidence type="ECO:0000259" key="1">
    <source>
        <dbReference type="PROSITE" id="PS50878"/>
    </source>
</evidence>